<protein>
    <submittedName>
        <fullName evidence="9">Uncharacterized protein</fullName>
    </submittedName>
</protein>
<evidence type="ECO:0000256" key="3">
    <source>
        <dbReference type="ARBA" id="ARBA00022691"/>
    </source>
</evidence>
<dbReference type="GO" id="GO:0008757">
    <property type="term" value="F:S-adenosylmethionine-dependent methyltransferase activity"/>
    <property type="evidence" value="ECO:0007669"/>
    <property type="project" value="UniProtKB-ARBA"/>
</dbReference>
<dbReference type="Gene3D" id="1.10.10.10">
    <property type="entry name" value="Winged helix-like DNA-binding domain superfamily/Winged helix DNA-binding domain"/>
    <property type="match status" value="1"/>
</dbReference>
<dbReference type="InterPro" id="IPR001077">
    <property type="entry name" value="COMT_C"/>
</dbReference>
<dbReference type="CDD" id="cd02440">
    <property type="entry name" value="AdoMet_MTases"/>
    <property type="match status" value="1"/>
</dbReference>
<proteinExistence type="inferred from homology"/>
<dbReference type="InterPro" id="IPR036388">
    <property type="entry name" value="WH-like_DNA-bd_sf"/>
</dbReference>
<dbReference type="InterPro" id="IPR012967">
    <property type="entry name" value="COMT_dimerisation"/>
</dbReference>
<feature type="domain" description="O-methyltransferase dimerisation" evidence="8">
    <location>
        <begin position="14"/>
        <end position="97"/>
    </location>
</feature>
<name>A0A8X8YEL7_SALSN</name>
<dbReference type="SUPFAM" id="SSF53335">
    <property type="entry name" value="S-adenosyl-L-methionine-dependent methyltransferases"/>
    <property type="match status" value="1"/>
</dbReference>
<keyword evidence="3" id="KW-0949">S-adenosyl-L-methionine</keyword>
<keyword evidence="2" id="KW-0808">Transferase</keyword>
<dbReference type="InterPro" id="IPR036390">
    <property type="entry name" value="WH_DNA-bd_sf"/>
</dbReference>
<evidence type="ECO:0000256" key="5">
    <source>
        <dbReference type="ARBA" id="ARBA00034481"/>
    </source>
</evidence>
<evidence type="ECO:0000259" key="8">
    <source>
        <dbReference type="Pfam" id="PF08100"/>
    </source>
</evidence>
<dbReference type="PIRSF" id="PIRSF005739">
    <property type="entry name" value="O-mtase"/>
    <property type="match status" value="1"/>
</dbReference>
<organism evidence="9">
    <name type="scientific">Salvia splendens</name>
    <name type="common">Scarlet sage</name>
    <dbReference type="NCBI Taxonomy" id="180675"/>
    <lineage>
        <taxon>Eukaryota</taxon>
        <taxon>Viridiplantae</taxon>
        <taxon>Streptophyta</taxon>
        <taxon>Embryophyta</taxon>
        <taxon>Tracheophyta</taxon>
        <taxon>Spermatophyta</taxon>
        <taxon>Magnoliopsida</taxon>
        <taxon>eudicotyledons</taxon>
        <taxon>Gunneridae</taxon>
        <taxon>Pentapetalae</taxon>
        <taxon>asterids</taxon>
        <taxon>lamiids</taxon>
        <taxon>Lamiales</taxon>
        <taxon>Lamiaceae</taxon>
        <taxon>Nepetoideae</taxon>
        <taxon>Mentheae</taxon>
        <taxon>Salviinae</taxon>
        <taxon>Salvia</taxon>
        <taxon>Salvia subgen. Calosphace</taxon>
        <taxon>core Calosphace</taxon>
    </lineage>
</organism>
<evidence type="ECO:0000313" key="9">
    <source>
        <dbReference type="EMBL" id="KAG6431565.1"/>
    </source>
</evidence>
<dbReference type="FunFam" id="1.10.10.10:FF:000357">
    <property type="entry name" value="Caffeic acid 3-O-methyltransferase"/>
    <property type="match status" value="1"/>
</dbReference>
<evidence type="ECO:0000256" key="1">
    <source>
        <dbReference type="ARBA" id="ARBA00022603"/>
    </source>
</evidence>
<dbReference type="Pfam" id="PF00891">
    <property type="entry name" value="Methyltransf_2"/>
    <property type="match status" value="1"/>
</dbReference>
<keyword evidence="10" id="KW-1185">Reference proteome</keyword>
<evidence type="ECO:0000313" key="10">
    <source>
        <dbReference type="Proteomes" id="UP000298416"/>
    </source>
</evidence>
<dbReference type="GO" id="GO:0046983">
    <property type="term" value="F:protein dimerization activity"/>
    <property type="evidence" value="ECO:0007669"/>
    <property type="project" value="InterPro"/>
</dbReference>
<dbReference type="PROSITE" id="PS51683">
    <property type="entry name" value="SAM_OMT_II"/>
    <property type="match status" value="1"/>
</dbReference>
<sequence>MSTADEEARKIAIEYASGAVLPMVVKAAVELDLFQLIHNAGRISAAELAAQLPTSNPSAAATLEKILRLLTGHSILSCEGGDERRYALSPVGKFFIKNEEVGSCCAASLMTQDKVLMESWYHLKDAVLEGGIPFERAHGMSIFEYASKEPRLSKVINEAMAESVFMYKKLMEVYNNFEGIGSVVDVGGGTGALLSIIISNNPSIKGINFDLPHVVQQAPSYLGIEHVGGDMFASVPKGDAILMKVHYKLHYNVLHNWDDEKCVKILKNCKESLSENGKVVIVESVLLENPKSGETAVELLNLLMWSYNPGGKERTETEFRILGKQAGFQGFRKVCCAAGSWFMEFYNSSAEFPI</sequence>
<dbReference type="InterPro" id="IPR016461">
    <property type="entry name" value="COMT-like"/>
</dbReference>
<feature type="domain" description="O-methyltransferase C-terminal" evidence="7">
    <location>
        <begin position="120"/>
        <end position="329"/>
    </location>
</feature>
<dbReference type="Proteomes" id="UP000298416">
    <property type="component" value="Unassembled WGS sequence"/>
</dbReference>
<comment type="pathway">
    <text evidence="4">Flavonoid metabolism.</text>
</comment>
<evidence type="ECO:0000259" key="7">
    <source>
        <dbReference type="Pfam" id="PF00891"/>
    </source>
</evidence>
<comment type="caution">
    <text evidence="9">The sequence shown here is derived from an EMBL/GenBank/DDBJ whole genome shotgun (WGS) entry which is preliminary data.</text>
</comment>
<accession>A0A8X8YEL7</accession>
<dbReference type="Gene3D" id="3.40.50.150">
    <property type="entry name" value="Vaccinia Virus protein VP39"/>
    <property type="match status" value="1"/>
</dbReference>
<evidence type="ECO:0000256" key="2">
    <source>
        <dbReference type="ARBA" id="ARBA00022679"/>
    </source>
</evidence>
<dbReference type="EMBL" id="PNBA02000003">
    <property type="protein sequence ID" value="KAG6431565.1"/>
    <property type="molecule type" value="Genomic_DNA"/>
</dbReference>
<comment type="similarity">
    <text evidence="5">Belongs to the class I-like SAM-binding methyltransferase superfamily. Cation-independent O-methyltransferase family. COMT subfamily.</text>
</comment>
<reference evidence="9" key="2">
    <citation type="submission" date="2020-08" db="EMBL/GenBank/DDBJ databases">
        <title>Plant Genome Project.</title>
        <authorList>
            <person name="Zhang R.-G."/>
        </authorList>
    </citation>
    <scope>NUCLEOTIDE SEQUENCE</scope>
    <source>
        <strain evidence="9">Huo1</strain>
        <tissue evidence="9">Leaf</tissue>
    </source>
</reference>
<keyword evidence="1" id="KW-0489">Methyltransferase</keyword>
<dbReference type="Pfam" id="PF08100">
    <property type="entry name" value="Dimerisation"/>
    <property type="match status" value="1"/>
</dbReference>
<dbReference type="InterPro" id="IPR029063">
    <property type="entry name" value="SAM-dependent_MTases_sf"/>
</dbReference>
<evidence type="ECO:0000256" key="6">
    <source>
        <dbReference type="PIRSR" id="PIRSR005739-1"/>
    </source>
</evidence>
<reference evidence="9" key="1">
    <citation type="submission" date="2018-01" db="EMBL/GenBank/DDBJ databases">
        <authorList>
            <person name="Mao J.F."/>
        </authorList>
    </citation>
    <scope>NUCLEOTIDE SEQUENCE</scope>
    <source>
        <strain evidence="9">Huo1</strain>
        <tissue evidence="9">Leaf</tissue>
    </source>
</reference>
<dbReference type="SUPFAM" id="SSF46785">
    <property type="entry name" value="Winged helix' DNA-binding domain"/>
    <property type="match status" value="1"/>
</dbReference>
<dbReference type="GO" id="GO:0032259">
    <property type="term" value="P:methylation"/>
    <property type="evidence" value="ECO:0007669"/>
    <property type="project" value="UniProtKB-KW"/>
</dbReference>
<dbReference type="GO" id="GO:0008171">
    <property type="term" value="F:O-methyltransferase activity"/>
    <property type="evidence" value="ECO:0007669"/>
    <property type="project" value="InterPro"/>
</dbReference>
<dbReference type="AlphaFoldDB" id="A0A8X8YEL7"/>
<dbReference type="PANTHER" id="PTHR11746">
    <property type="entry name" value="O-METHYLTRANSFERASE"/>
    <property type="match status" value="1"/>
</dbReference>
<dbReference type="GO" id="GO:0009813">
    <property type="term" value="P:flavonoid biosynthetic process"/>
    <property type="evidence" value="ECO:0007669"/>
    <property type="project" value="UniProtKB-ARBA"/>
</dbReference>
<gene>
    <name evidence="9" type="ORF">SASPL_109644</name>
</gene>
<evidence type="ECO:0000256" key="4">
    <source>
        <dbReference type="ARBA" id="ARBA00034479"/>
    </source>
</evidence>
<feature type="active site" description="Proton acceptor" evidence="6">
    <location>
        <position position="255"/>
    </location>
</feature>